<accession>A0A2T1GJM2</accession>
<dbReference type="PANTHER" id="PTHR12706:SF30">
    <property type="entry name" value="PROTEIN STRAWBERRY NOTCH-RELATED"/>
    <property type="match status" value="1"/>
</dbReference>
<evidence type="ECO:0000259" key="2">
    <source>
        <dbReference type="Pfam" id="PF13871"/>
    </source>
</evidence>
<dbReference type="InterPro" id="IPR027417">
    <property type="entry name" value="P-loop_NTPase"/>
</dbReference>
<comment type="similarity">
    <text evidence="1">Belongs to the SBNO family.</text>
</comment>
<dbReference type="Proteomes" id="UP000238937">
    <property type="component" value="Unassembled WGS sequence"/>
</dbReference>
<feature type="domain" description="Strawberry notch AAA" evidence="3">
    <location>
        <begin position="413"/>
        <end position="736"/>
    </location>
</feature>
<dbReference type="Pfam" id="PF13872">
    <property type="entry name" value="AAA_34"/>
    <property type="match status" value="1"/>
</dbReference>
<protein>
    <recommendedName>
        <fullName evidence="6">Methylase</fullName>
    </recommendedName>
</protein>
<dbReference type="EMBL" id="PVWO01000052">
    <property type="protein sequence ID" value="PSB57995.1"/>
    <property type="molecule type" value="Genomic_DNA"/>
</dbReference>
<dbReference type="Gene3D" id="3.40.50.300">
    <property type="entry name" value="P-loop containing nucleotide triphosphate hydrolases"/>
    <property type="match status" value="1"/>
</dbReference>
<evidence type="ECO:0008006" key="6">
    <source>
        <dbReference type="Google" id="ProtNLM"/>
    </source>
</evidence>
<dbReference type="InterPro" id="IPR029063">
    <property type="entry name" value="SAM-dependent_MTases_sf"/>
</dbReference>
<proteinExistence type="inferred from homology"/>
<evidence type="ECO:0000313" key="5">
    <source>
        <dbReference type="Proteomes" id="UP000238937"/>
    </source>
</evidence>
<dbReference type="Gene3D" id="3.40.50.150">
    <property type="entry name" value="Vaccinia Virus protein VP39"/>
    <property type="match status" value="1"/>
</dbReference>
<dbReference type="SUPFAM" id="SSF53335">
    <property type="entry name" value="S-adenosyl-L-methionine-dependent methyltransferases"/>
    <property type="match status" value="1"/>
</dbReference>
<gene>
    <name evidence="4" type="ORF">C7B77_06405</name>
</gene>
<dbReference type="Pfam" id="PF13871">
    <property type="entry name" value="Helicase_C_4"/>
    <property type="match status" value="1"/>
</dbReference>
<dbReference type="PANTHER" id="PTHR12706">
    <property type="entry name" value="STRAWBERRY NOTCH-RELATED"/>
    <property type="match status" value="1"/>
</dbReference>
<comment type="caution">
    <text evidence="4">The sequence shown here is derived from an EMBL/GenBank/DDBJ whole genome shotgun (WGS) entry which is preliminary data.</text>
</comment>
<dbReference type="OrthoDB" id="415634at2"/>
<dbReference type="InterPro" id="IPR026741">
    <property type="entry name" value="SNO"/>
</dbReference>
<evidence type="ECO:0000259" key="3">
    <source>
        <dbReference type="Pfam" id="PF13872"/>
    </source>
</evidence>
<dbReference type="SUPFAM" id="SSF52540">
    <property type="entry name" value="P-loop containing nucleoside triphosphate hydrolases"/>
    <property type="match status" value="1"/>
</dbReference>
<feature type="domain" description="Strawberry notch helicase C" evidence="2">
    <location>
        <begin position="911"/>
        <end position="1165"/>
    </location>
</feature>
<dbReference type="InterPro" id="IPR026937">
    <property type="entry name" value="SBNO_Helicase_C_dom"/>
</dbReference>
<name>A0A2T1GJM2_9CYAN</name>
<dbReference type="InterPro" id="IPR039187">
    <property type="entry name" value="SNO_AAA"/>
</dbReference>
<keyword evidence="5" id="KW-1185">Reference proteome</keyword>
<organism evidence="4 5">
    <name type="scientific">Chamaesiphon polymorphus CCALA 037</name>
    <dbReference type="NCBI Taxonomy" id="2107692"/>
    <lineage>
        <taxon>Bacteria</taxon>
        <taxon>Bacillati</taxon>
        <taxon>Cyanobacteriota</taxon>
        <taxon>Cyanophyceae</taxon>
        <taxon>Gomontiellales</taxon>
        <taxon>Chamaesiphonaceae</taxon>
        <taxon>Chamaesiphon</taxon>
    </lineage>
</organism>
<sequence length="1438" mass="160102">MMIAQVQTKTQTAIVNLSEKLKAGERLSQNVVVELMSYVFGDLASGKWQWKQATDLIEAAAVKLLLDNDCKSLEEFEDLQDLIPHHRVRSQEQLQFQQFSTPLALAWIVGQLSCVKGSDIILEPSAGTGILVAATVNRLLNDKPRRIVFNEISPTRKALLRELFDARYPIYSVNAEYINDTLNQGEQPSLILMNPPFSSSIGNDRRDRECCMKHLRSALLRLQANGRLVAIVPHYLSPEKQSKFFASLPARLQLSLFVDGSHYRYHGTSVDTRILVFDKLPQAEMPESVDLKFAASARDLAKIAYEKCPRREVVNPYEPVEVKDKPIGTLDSTDPFAGLPLFQIQPIAQRELIFRSLPSVPSLAPPIVEIEPRKQFDDLMRLDYQPATYARSPMTDGIYAVYRAAIAIVGATPHPSPICESIAMSAIHPPIPTARPLLPARIVNEGLASDCQLETLVYACEAHSKLLDTPWYIADNGQITVTNPDNPTGKYHRQAYYCGHNTGLGKSRIIALLILTNWCEGRRRAVWVSKNEDLLEDSRSEWQAIGGNAAQVVPISKFDRHKPILMSQGILFVTYGTLRSAAKGTAKSRVAQIVEWLGEDWDGVLCFDEFHLMSNANGEQSDRGPRSASAQALAGTNLVNLLPNARVTYLSATGAAKVSSLAYCQRLGLWQTKAFPFASRSDFINSIENAGVAGMEMVAKDLKSIGLYLAPSLSFDGVKYETVIHQLTPEQHETWNIYAEAFKHLHHKFDEILRAVNLETESGRCTNSQAKAIAIGMFESVKLRFFNALIGATKVPTLIDCIERDLAAGHACVVQLVSTGAASMERKLAEIPASEWGDMRAIDFTPKEGIIEYLMTAFPVHIYRVSQDEQGNMQSEIMTDENGEPIVSQEAFAVREKLLEQMSMLPPVNSLLDSLNWHFGTNLVAEVTGRTKRVILKDGRYQLSQRSGSSNIAETNAFMADEKRILVFSQSGATGKSYHADLKCKNQRLRRHYLVESGFSAIGAVQGLGRTHRASQSQPPEIALLTTDIKGELRFTATICSRLASLGAITRGQRDAGGNSDLFDEDTNNFTSQYAKSALGEFFADLHRDGIGGISLGEFCHLTGLRLTNGEGKLIAQLPQMTTFLNRLLALPIGLQNILFAEFEQRILDRIDRAKAAGNYDRGVENLFADGGFEVIETQILNTHSSGAETICYAIDKLNKPQLISLDSAQNLLAKSQGFSCYRNTKTNNLAIGGAIDKRIKRDGSAVDVMAIYQPVASKSWQKLDLPDFLDVWVPEIPTNQYWRQWQQLVDLAPEFDRERIYLICGLLLPVWNKLPDSNSKVFRLQANDGRILLGRAIDKHEIEKVFANFGVHSSVKLTAEDIFKLVWEDRQVKSAGDWKLQRNYHAGVDRLEVLAVYGSDRIARLEAMGCFTEIINNRKKVFVPLDRAVEIVNKLIS</sequence>
<reference evidence="4 5" key="1">
    <citation type="submission" date="2018-03" db="EMBL/GenBank/DDBJ databases">
        <title>The ancient ancestry and fast evolution of plastids.</title>
        <authorList>
            <person name="Moore K.R."/>
            <person name="Magnabosco C."/>
            <person name="Momper L."/>
            <person name="Gold D.A."/>
            <person name="Bosak T."/>
            <person name="Fournier G.P."/>
        </authorList>
    </citation>
    <scope>NUCLEOTIDE SEQUENCE [LARGE SCALE GENOMIC DNA]</scope>
    <source>
        <strain evidence="4 5">CCALA 037</strain>
    </source>
</reference>
<evidence type="ECO:0000313" key="4">
    <source>
        <dbReference type="EMBL" id="PSB57995.1"/>
    </source>
</evidence>
<evidence type="ECO:0000256" key="1">
    <source>
        <dbReference type="ARBA" id="ARBA00006992"/>
    </source>
</evidence>
<dbReference type="GO" id="GO:0006355">
    <property type="term" value="P:regulation of DNA-templated transcription"/>
    <property type="evidence" value="ECO:0007669"/>
    <property type="project" value="InterPro"/>
</dbReference>